<keyword evidence="3" id="KW-0732">Signal</keyword>
<dbReference type="EMBL" id="PTRA01000001">
    <property type="protein sequence ID" value="PQA59546.1"/>
    <property type="molecule type" value="Genomic_DNA"/>
</dbReference>
<dbReference type="InterPro" id="IPR012338">
    <property type="entry name" value="Beta-lactam/transpept-like"/>
</dbReference>
<dbReference type="Pfam" id="PF02113">
    <property type="entry name" value="Peptidase_S13"/>
    <property type="match status" value="1"/>
</dbReference>
<keyword evidence="4" id="KW-0121">Carboxypeptidase</keyword>
<dbReference type="GO" id="GO:0000270">
    <property type="term" value="P:peptidoglycan metabolic process"/>
    <property type="evidence" value="ECO:0007669"/>
    <property type="project" value="TreeGrafter"/>
</dbReference>
<keyword evidence="2" id="KW-0378">Hydrolase</keyword>
<dbReference type="GO" id="GO:0006508">
    <property type="term" value="P:proteolysis"/>
    <property type="evidence" value="ECO:0007669"/>
    <property type="project" value="InterPro"/>
</dbReference>
<dbReference type="OrthoDB" id="9802627at2"/>
<dbReference type="Gene3D" id="3.50.80.20">
    <property type="entry name" value="D-Ala-D-Ala carboxypeptidase C, peptidase S13"/>
    <property type="match status" value="1"/>
</dbReference>
<dbReference type="SUPFAM" id="SSF56601">
    <property type="entry name" value="beta-lactamase/transpeptidase-like"/>
    <property type="match status" value="1"/>
</dbReference>
<feature type="signal peptide" evidence="3">
    <location>
        <begin position="1"/>
        <end position="19"/>
    </location>
</feature>
<evidence type="ECO:0000313" key="4">
    <source>
        <dbReference type="EMBL" id="PQA59546.1"/>
    </source>
</evidence>
<dbReference type="AlphaFoldDB" id="A0A2S7IPD9"/>
<name>A0A2S7IPD9_9BACT</name>
<dbReference type="PANTHER" id="PTHR30023:SF0">
    <property type="entry name" value="PENICILLIN-SENSITIVE CARBOXYPEPTIDASE A"/>
    <property type="match status" value="1"/>
</dbReference>
<organism evidence="4 5">
    <name type="scientific">Siphonobacter curvatus</name>
    <dbReference type="NCBI Taxonomy" id="2094562"/>
    <lineage>
        <taxon>Bacteria</taxon>
        <taxon>Pseudomonadati</taxon>
        <taxon>Bacteroidota</taxon>
        <taxon>Cytophagia</taxon>
        <taxon>Cytophagales</taxon>
        <taxon>Cytophagaceae</taxon>
        <taxon>Siphonobacter</taxon>
    </lineage>
</organism>
<reference evidence="5" key="1">
    <citation type="submission" date="2018-02" db="EMBL/GenBank/DDBJ databases">
        <title>Genome sequencing of Solimonas sp. HR-BB.</title>
        <authorList>
            <person name="Lee Y."/>
            <person name="Jeon C.O."/>
        </authorList>
    </citation>
    <scope>NUCLEOTIDE SEQUENCE [LARGE SCALE GENOMIC DNA]</scope>
    <source>
        <strain evidence="5">HR-U</strain>
    </source>
</reference>
<dbReference type="Gene3D" id="3.40.710.10">
    <property type="entry name" value="DD-peptidase/beta-lactamase superfamily"/>
    <property type="match status" value="1"/>
</dbReference>
<evidence type="ECO:0000256" key="3">
    <source>
        <dbReference type="SAM" id="SignalP"/>
    </source>
</evidence>
<feature type="chain" id="PRO_5015646824" evidence="3">
    <location>
        <begin position="20"/>
        <end position="492"/>
    </location>
</feature>
<evidence type="ECO:0000313" key="5">
    <source>
        <dbReference type="Proteomes" id="UP000239590"/>
    </source>
</evidence>
<protein>
    <submittedName>
        <fullName evidence="4">D-alanyl-D-alanine carboxypeptidase/D-alanyl-D-alanine-endopeptidase</fullName>
    </submittedName>
</protein>
<dbReference type="Proteomes" id="UP000239590">
    <property type="component" value="Unassembled WGS sequence"/>
</dbReference>
<dbReference type="GO" id="GO:0004185">
    <property type="term" value="F:serine-type carboxypeptidase activity"/>
    <property type="evidence" value="ECO:0007669"/>
    <property type="project" value="InterPro"/>
</dbReference>
<proteinExistence type="inferred from homology"/>
<comment type="similarity">
    <text evidence="1">Belongs to the peptidase S13 family.</text>
</comment>
<dbReference type="PANTHER" id="PTHR30023">
    <property type="entry name" value="D-ALANYL-D-ALANINE CARBOXYPEPTIDASE"/>
    <property type="match status" value="1"/>
</dbReference>
<evidence type="ECO:0000256" key="2">
    <source>
        <dbReference type="ARBA" id="ARBA00022801"/>
    </source>
</evidence>
<dbReference type="InterPro" id="IPR000667">
    <property type="entry name" value="Peptidase_S13"/>
</dbReference>
<dbReference type="PRINTS" id="PR00922">
    <property type="entry name" value="DADACBPTASE3"/>
</dbReference>
<sequence>MNRIYFLVLSLFFSSQTFAQKPDTLVRDALIRHLDSLQTSFFMQHGFVSACIKSTRTGETVLAYQHRKSVPPASTMKLITTATALAVLNENYTYTTTLETDGIVRNDTLQGNLWIRGSGDPSLGSGRFKSTPTLSELLKSWLTALQTKGIRYVTGQIIGDGTLFDENTIPGGWPWDDLGNYYGAGVSGLNVNENKFRAVFKPGTEVGDSAALLRTEPALPRYTLINRVRTDAAKTGDQVNIYTSPLGTQYFLDGFVPKGPKEFGVSGSIAHPSLYAAQSLRDLLAENGIMTGQEPTTAFDYLRTKARPVMNDTLSAVQSPVLKDLITECNFQSINLYAEVFLKTIGVALNYGNTTEEGVRALQDVWKAKGLKLSGFRIKDGSGLSPQSVLTLDNMTEILASAAREPYFPAFYSTIAILGKNGTVKNLGRGTRAAGNVRAKSGSIGGSRAYAGYFTGKNGEQYAFALNLQQYDSDFGSAYRELEKLMVQMVDL</sequence>
<keyword evidence="5" id="KW-1185">Reference proteome</keyword>
<dbReference type="RefSeq" id="WP_104711121.1">
    <property type="nucleotide sequence ID" value="NZ_PTRA01000001.1"/>
</dbReference>
<comment type="caution">
    <text evidence="4">The sequence shown here is derived from an EMBL/GenBank/DDBJ whole genome shotgun (WGS) entry which is preliminary data.</text>
</comment>
<accession>A0A2S7IPD9</accession>
<dbReference type="NCBIfam" id="TIGR00666">
    <property type="entry name" value="PBP4"/>
    <property type="match status" value="1"/>
</dbReference>
<keyword evidence="4" id="KW-0645">Protease</keyword>
<gene>
    <name evidence="4" type="primary">dacB</name>
    <name evidence="4" type="ORF">C5O19_07835</name>
</gene>
<evidence type="ECO:0000256" key="1">
    <source>
        <dbReference type="ARBA" id="ARBA00006096"/>
    </source>
</evidence>